<dbReference type="RefSeq" id="WP_089111733.1">
    <property type="nucleotide sequence ID" value="NZ_LOKL01000158.1"/>
</dbReference>
<evidence type="ECO:0008006" key="3">
    <source>
        <dbReference type="Google" id="ProtNLM"/>
    </source>
</evidence>
<protein>
    <recommendedName>
        <fullName evidence="3">Virion structural protein</fullName>
    </recommendedName>
</protein>
<dbReference type="AlphaFoldDB" id="A0AAW4RQA9"/>
<evidence type="ECO:0000313" key="1">
    <source>
        <dbReference type="EMBL" id="MBZ3926398.1"/>
    </source>
</evidence>
<sequence>MAYQSGTASNHVDLLDKLRIFLTSNADLVSANQQWTQLRWSSNELFVRGPGLDGEQQIFCGIRALPFPALDAYNFGIVGAMAYSDGFTFAGQPGSSPECFVPLWDDSLAYWFVANGQRVVVVAKISTRYLAFYLGYGLPWALPGDYPAPLYVGGCSDTNTDRWSSNDFGFRSFADPGNGAQILSPAGTWLQVRNFYNFASSEYEGDQLNVWPYAGLRGATSGILRSLRNNGDGTYTPFPLVIHGNSPSPEIYMELDGCYYVSGFNNAAETILDIGGIDHMVVPNIFRSDRWGYWLLRLS</sequence>
<name>A0AAW4RQA9_XANCI</name>
<dbReference type="EMBL" id="LOKL01000158">
    <property type="protein sequence ID" value="MBZ3926398.1"/>
    <property type="molecule type" value="Genomic_DNA"/>
</dbReference>
<comment type="caution">
    <text evidence="1">The sequence shown here is derived from an EMBL/GenBank/DDBJ whole genome shotgun (WGS) entry which is preliminary data.</text>
</comment>
<gene>
    <name evidence="1" type="ORF">Xseb_02745</name>
</gene>
<reference evidence="1" key="1">
    <citation type="submission" date="2015-12" db="EMBL/GenBank/DDBJ databases">
        <authorList>
            <person name="Bansal K."/>
            <person name="Midha S."/>
            <person name="Patil P.B."/>
        </authorList>
    </citation>
    <scope>NUCLEOTIDE SEQUENCE</scope>
    <source>
        <strain evidence="1">LMG867</strain>
    </source>
</reference>
<organism evidence="1 2">
    <name type="scientific">Xanthomonas citri pv. sesbaniae</name>
    <dbReference type="NCBI Taxonomy" id="473425"/>
    <lineage>
        <taxon>Bacteria</taxon>
        <taxon>Pseudomonadati</taxon>
        <taxon>Pseudomonadota</taxon>
        <taxon>Gammaproteobacteria</taxon>
        <taxon>Lysobacterales</taxon>
        <taxon>Lysobacteraceae</taxon>
        <taxon>Xanthomonas</taxon>
    </lineage>
</organism>
<accession>A0AAW4RQA9</accession>
<proteinExistence type="predicted"/>
<dbReference type="Proteomes" id="UP000825388">
    <property type="component" value="Unassembled WGS sequence"/>
</dbReference>
<evidence type="ECO:0000313" key="2">
    <source>
        <dbReference type="Proteomes" id="UP000825388"/>
    </source>
</evidence>